<dbReference type="AlphaFoldDB" id="A0A2H0KS46"/>
<proteinExistence type="predicted"/>
<dbReference type="Proteomes" id="UP000229317">
    <property type="component" value="Unassembled WGS sequence"/>
</dbReference>
<protein>
    <recommendedName>
        <fullName evidence="3">PhoU domain-containing protein</fullName>
    </recommendedName>
</protein>
<dbReference type="EMBL" id="PCVO01000055">
    <property type="protein sequence ID" value="PIQ74972.1"/>
    <property type="molecule type" value="Genomic_DNA"/>
</dbReference>
<reference evidence="1 2" key="1">
    <citation type="submission" date="2017-09" db="EMBL/GenBank/DDBJ databases">
        <title>Depth-based differentiation of microbial function through sediment-hosted aquifers and enrichment of novel symbionts in the deep terrestrial subsurface.</title>
        <authorList>
            <person name="Probst A.J."/>
            <person name="Ladd B."/>
            <person name="Jarett J.K."/>
            <person name="Geller-Mcgrath D.E."/>
            <person name="Sieber C.M."/>
            <person name="Emerson J.B."/>
            <person name="Anantharaman K."/>
            <person name="Thomas B.C."/>
            <person name="Malmstrom R."/>
            <person name="Stieglmeier M."/>
            <person name="Klingl A."/>
            <person name="Woyke T."/>
            <person name="Ryan C.M."/>
            <person name="Banfield J.F."/>
        </authorList>
    </citation>
    <scope>NUCLEOTIDE SEQUENCE [LARGE SCALE GENOMIC DNA]</scope>
    <source>
        <strain evidence="1">CG11_big_fil_rev_8_21_14_0_20_40_15</strain>
    </source>
</reference>
<accession>A0A2H0KS46</accession>
<gene>
    <name evidence="1" type="ORF">COV84_03715</name>
</gene>
<evidence type="ECO:0000313" key="2">
    <source>
        <dbReference type="Proteomes" id="UP000229317"/>
    </source>
</evidence>
<comment type="caution">
    <text evidence="1">The sequence shown here is derived from an EMBL/GenBank/DDBJ whole genome shotgun (WGS) entry which is preliminary data.</text>
</comment>
<name>A0A2H0KS46_9BACT</name>
<evidence type="ECO:0000313" key="1">
    <source>
        <dbReference type="EMBL" id="PIQ74972.1"/>
    </source>
</evidence>
<sequence>MREEEIVTKAILKLFSFKKFLMRRRINLFQEKVSLFLDCEKASRDSNFKKEAKCQAKIDLMTDKIANTDFVVKLVDSFDINIKAHQYTLALISLNRLILVLQGTNSQSTELFSLLKTTQSYLETIASVAYA</sequence>
<evidence type="ECO:0008006" key="3">
    <source>
        <dbReference type="Google" id="ProtNLM"/>
    </source>
</evidence>
<organism evidence="1 2">
    <name type="scientific">Candidatus Portnoybacteria bacterium CG11_big_fil_rev_8_21_14_0_20_40_15</name>
    <dbReference type="NCBI Taxonomy" id="1974817"/>
    <lineage>
        <taxon>Bacteria</taxon>
        <taxon>Candidatus Portnoyibacteriota</taxon>
    </lineage>
</organism>